<organism>
    <name type="scientific">Branchiostoma floridae</name>
    <name type="common">Florida lancelet</name>
    <name type="synonym">Amphioxus</name>
    <dbReference type="NCBI Taxonomy" id="7739"/>
    <lineage>
        <taxon>Eukaryota</taxon>
        <taxon>Metazoa</taxon>
        <taxon>Chordata</taxon>
        <taxon>Cephalochordata</taxon>
        <taxon>Leptocardii</taxon>
        <taxon>Amphioxiformes</taxon>
        <taxon>Branchiostomatidae</taxon>
        <taxon>Branchiostoma</taxon>
    </lineage>
</organism>
<keyword evidence="2" id="KW-0378">Hydrolase</keyword>
<dbReference type="AlphaFoldDB" id="C3Z679"/>
<dbReference type="PROSITE" id="PS50240">
    <property type="entry name" value="TRYPSIN_DOM"/>
    <property type="match status" value="1"/>
</dbReference>
<dbReference type="eggNOG" id="KOG3627">
    <property type="taxonomic scope" value="Eukaryota"/>
</dbReference>
<dbReference type="CDD" id="cd00112">
    <property type="entry name" value="LDLa"/>
    <property type="match status" value="1"/>
</dbReference>
<evidence type="ECO:0000259" key="6">
    <source>
        <dbReference type="PROSITE" id="PS50240"/>
    </source>
</evidence>
<proteinExistence type="predicted"/>
<accession>C3Z679</accession>
<evidence type="ECO:0000313" key="7">
    <source>
        <dbReference type="EMBL" id="EEN51914.1"/>
    </source>
</evidence>
<dbReference type="FunFam" id="2.40.10.10:FF:000003">
    <property type="entry name" value="Transmembrane serine protease 3"/>
    <property type="match status" value="1"/>
</dbReference>
<dbReference type="MEROPS" id="S01.439"/>
<dbReference type="InParanoid" id="C3Z679"/>
<evidence type="ECO:0000256" key="3">
    <source>
        <dbReference type="ARBA" id="ARBA00022825"/>
    </source>
</evidence>
<dbReference type="InterPro" id="IPR001254">
    <property type="entry name" value="Trypsin_dom"/>
</dbReference>
<dbReference type="InterPro" id="IPR001314">
    <property type="entry name" value="Peptidase_S1A"/>
</dbReference>
<dbReference type="PRINTS" id="PR00722">
    <property type="entry name" value="CHYMOTRYPSIN"/>
</dbReference>
<evidence type="ECO:0000256" key="1">
    <source>
        <dbReference type="ARBA" id="ARBA00022670"/>
    </source>
</evidence>
<dbReference type="EMBL" id="GG666585">
    <property type="protein sequence ID" value="EEN51914.1"/>
    <property type="molecule type" value="Genomic_DNA"/>
</dbReference>
<dbReference type="Gene3D" id="4.10.400.10">
    <property type="entry name" value="Low-density Lipoprotein Receptor"/>
    <property type="match status" value="1"/>
</dbReference>
<dbReference type="InterPro" id="IPR043504">
    <property type="entry name" value="Peptidase_S1_PA_chymotrypsin"/>
</dbReference>
<dbReference type="PANTHER" id="PTHR24252:SF7">
    <property type="entry name" value="HYALIN"/>
    <property type="match status" value="1"/>
</dbReference>
<dbReference type="PANTHER" id="PTHR24252">
    <property type="entry name" value="ACROSIN-RELATED"/>
    <property type="match status" value="1"/>
</dbReference>
<dbReference type="PROSITE" id="PS00135">
    <property type="entry name" value="TRYPSIN_SER"/>
    <property type="match status" value="1"/>
</dbReference>
<comment type="caution">
    <text evidence="5">Lacks conserved residue(s) required for the propagation of feature annotation.</text>
</comment>
<dbReference type="InterPro" id="IPR033116">
    <property type="entry name" value="TRYPSIN_SER"/>
</dbReference>
<dbReference type="Gene3D" id="2.40.10.10">
    <property type="entry name" value="Trypsin-like serine proteases"/>
    <property type="match status" value="1"/>
</dbReference>
<feature type="domain" description="Peptidase S1" evidence="6">
    <location>
        <begin position="46"/>
        <end position="286"/>
    </location>
</feature>
<dbReference type="InterPro" id="IPR002172">
    <property type="entry name" value="LDrepeatLR_classA_rpt"/>
</dbReference>
<dbReference type="GO" id="GO:0006508">
    <property type="term" value="P:proteolysis"/>
    <property type="evidence" value="ECO:0007669"/>
    <property type="project" value="UniProtKB-KW"/>
</dbReference>
<keyword evidence="3" id="KW-0720">Serine protease</keyword>
<evidence type="ECO:0000256" key="5">
    <source>
        <dbReference type="PROSITE-ProRule" id="PRU00124"/>
    </source>
</evidence>
<feature type="non-terminal residue" evidence="7">
    <location>
        <position position="286"/>
    </location>
</feature>
<evidence type="ECO:0000256" key="2">
    <source>
        <dbReference type="ARBA" id="ARBA00022801"/>
    </source>
</evidence>
<dbReference type="SMART" id="SM00020">
    <property type="entry name" value="Tryp_SPc"/>
    <property type="match status" value="1"/>
</dbReference>
<feature type="non-terminal residue" evidence="7">
    <location>
        <position position="1"/>
    </location>
</feature>
<dbReference type="GO" id="GO:0004252">
    <property type="term" value="F:serine-type endopeptidase activity"/>
    <property type="evidence" value="ECO:0007669"/>
    <property type="project" value="InterPro"/>
</dbReference>
<dbReference type="InterPro" id="IPR009003">
    <property type="entry name" value="Peptidase_S1_PA"/>
</dbReference>
<name>C3Z679_BRAFL</name>
<dbReference type="SMART" id="SM00192">
    <property type="entry name" value="LDLa"/>
    <property type="match status" value="1"/>
</dbReference>
<gene>
    <name evidence="7" type="ORF">BRAFLDRAFT_176095</name>
</gene>
<dbReference type="Pfam" id="PF00089">
    <property type="entry name" value="Trypsin"/>
    <property type="match status" value="1"/>
</dbReference>
<dbReference type="PROSITE" id="PS50068">
    <property type="entry name" value="LDLRA_2"/>
    <property type="match status" value="1"/>
</dbReference>
<keyword evidence="4 5" id="KW-1015">Disulfide bond</keyword>
<sequence>HTCGDGTCLPAEVWCNGTAECEDGTDEDSTGCGRRNFTLPDDEDKIVGGENAIYGAWPWQVTVRTYGRAPFCGGTLLNAEWVVIAAHCLMYDDYEDWKTVRVLAGKHHLEHPGPPNSQAAVAGVERVYLHEEHDDGTKENDIALVKLDRKFEQNNFINYLCVGSNETVRLDENSYCFATGWGRTSEDGPQPDVLQELKVGIIPTEVCNSEPSYNGRIRDNMICAGHWEGGKDACYGDSGSPLVCAGDDGRWYLAGIGSWGRGCAREFKPGIYVRTSRYIAWMDNII</sequence>
<dbReference type="InterPro" id="IPR036055">
    <property type="entry name" value="LDL_receptor-like_sf"/>
</dbReference>
<protein>
    <recommendedName>
        <fullName evidence="6">Peptidase S1 domain-containing protein</fullName>
    </recommendedName>
</protein>
<dbReference type="InterPro" id="IPR023415">
    <property type="entry name" value="LDLR_class-A_CS"/>
</dbReference>
<evidence type="ECO:0000256" key="4">
    <source>
        <dbReference type="ARBA" id="ARBA00023157"/>
    </source>
</evidence>
<feature type="disulfide bond" evidence="5">
    <location>
        <begin position="3"/>
        <end position="21"/>
    </location>
</feature>
<dbReference type="CDD" id="cd00190">
    <property type="entry name" value="Tryp_SPc"/>
    <property type="match status" value="1"/>
</dbReference>
<keyword evidence="1" id="KW-0645">Protease</keyword>
<dbReference type="SUPFAM" id="SSF50494">
    <property type="entry name" value="Trypsin-like serine proteases"/>
    <property type="match status" value="1"/>
</dbReference>
<dbReference type="PROSITE" id="PS01209">
    <property type="entry name" value="LDLRA_1"/>
    <property type="match status" value="1"/>
</dbReference>
<reference evidence="7" key="1">
    <citation type="journal article" date="2008" name="Nature">
        <title>The amphioxus genome and the evolution of the chordate karyotype.</title>
        <authorList>
            <consortium name="US DOE Joint Genome Institute (JGI-PGF)"/>
            <person name="Putnam N.H."/>
            <person name="Butts T."/>
            <person name="Ferrier D.E.K."/>
            <person name="Furlong R.F."/>
            <person name="Hellsten U."/>
            <person name="Kawashima T."/>
            <person name="Robinson-Rechavi M."/>
            <person name="Shoguchi E."/>
            <person name="Terry A."/>
            <person name="Yu J.-K."/>
            <person name="Benito-Gutierrez E.L."/>
            <person name="Dubchak I."/>
            <person name="Garcia-Fernandez J."/>
            <person name="Gibson-Brown J.J."/>
            <person name="Grigoriev I.V."/>
            <person name="Horton A.C."/>
            <person name="de Jong P.J."/>
            <person name="Jurka J."/>
            <person name="Kapitonov V.V."/>
            <person name="Kohara Y."/>
            <person name="Kuroki Y."/>
            <person name="Lindquist E."/>
            <person name="Lucas S."/>
            <person name="Osoegawa K."/>
            <person name="Pennacchio L.A."/>
            <person name="Salamov A.A."/>
            <person name="Satou Y."/>
            <person name="Sauka-Spengler T."/>
            <person name="Schmutz J."/>
            <person name="Shin-I T."/>
            <person name="Toyoda A."/>
            <person name="Bronner-Fraser M."/>
            <person name="Fujiyama A."/>
            <person name="Holland L.Z."/>
            <person name="Holland P.W.H."/>
            <person name="Satoh N."/>
            <person name="Rokhsar D.S."/>
        </authorList>
    </citation>
    <scope>NUCLEOTIDE SEQUENCE [LARGE SCALE GENOMIC DNA]</scope>
    <source>
        <strain evidence="7">S238N-H82</strain>
        <tissue evidence="7">Testes</tissue>
    </source>
</reference>